<dbReference type="PANTHER" id="PTHR30469:SF38">
    <property type="entry name" value="HLYD FAMILY SECRETION PROTEIN"/>
    <property type="match status" value="1"/>
</dbReference>
<evidence type="ECO:0000256" key="3">
    <source>
        <dbReference type="SAM" id="MobiDB-lite"/>
    </source>
</evidence>
<feature type="coiled-coil region" evidence="2">
    <location>
        <begin position="119"/>
        <end position="153"/>
    </location>
</feature>
<reference evidence="7 8" key="1">
    <citation type="submission" date="2021-07" db="EMBL/GenBank/DDBJ databases">
        <authorList>
            <person name="So Y."/>
        </authorList>
    </citation>
    <scope>NUCLEOTIDE SEQUENCE [LARGE SCALE GENOMIC DNA]</scope>
    <source>
        <strain evidence="7 8">HJA6</strain>
    </source>
</reference>
<dbReference type="Gene3D" id="2.40.420.20">
    <property type="match status" value="1"/>
</dbReference>
<sequence length="404" mass="42992">MDDGPTIRQGMLPSVSLADAPPPPRRRGARRWPLLAAMVGLALLSWRYALPVRVEAIEARAVPFERTVTGPALLDALVKVDVGARIAGRIAALPVEEGDHVPAGMVLARLDVGDAAHLVAQAEAQSAAARRAVTEAEADRDGAEAALLRAQADFRRKEELLPRGFATRAEFDTARAMMDQAQAAAERSRSTVMRARDQLAAAEAGQRGAGVRVDDTVIAAPVAGVVTERLRSVGDVVAAGAPILRLVDPGSLVLTARLDESVMAQVASGQSAALRYVSYPGQVFRGRVLRLGRSVDATTREFTVEVTPEEPPPHWAIGQRATLMLVTGVAPAAIAVPQDALAPRSGQAGLWIAERGRRARWRPVRLGLATDGRIEVLEGLEAGEVVLRRPRGLYAFMPVTPVLP</sequence>
<name>A0ABS7ACL1_9PROT</name>
<keyword evidence="2" id="KW-0175">Coiled coil</keyword>
<evidence type="ECO:0000313" key="7">
    <source>
        <dbReference type="EMBL" id="MBW6400046.1"/>
    </source>
</evidence>
<evidence type="ECO:0000256" key="1">
    <source>
        <dbReference type="ARBA" id="ARBA00009477"/>
    </source>
</evidence>
<dbReference type="Gene3D" id="2.40.30.170">
    <property type="match status" value="1"/>
</dbReference>
<dbReference type="Pfam" id="PF25876">
    <property type="entry name" value="HH_MFP_RND"/>
    <property type="match status" value="1"/>
</dbReference>
<keyword evidence="8" id="KW-1185">Reference proteome</keyword>
<dbReference type="NCBIfam" id="TIGR01730">
    <property type="entry name" value="RND_mfp"/>
    <property type="match status" value="1"/>
</dbReference>
<feature type="domain" description="CusB-like beta-barrel" evidence="6">
    <location>
        <begin position="254"/>
        <end position="306"/>
    </location>
</feature>
<comment type="caution">
    <text evidence="7">The sequence shown here is derived from an EMBL/GenBank/DDBJ whole genome shotgun (WGS) entry which is preliminary data.</text>
</comment>
<dbReference type="SUPFAM" id="SSF111369">
    <property type="entry name" value="HlyD-like secretion proteins"/>
    <property type="match status" value="1"/>
</dbReference>
<evidence type="ECO:0000259" key="6">
    <source>
        <dbReference type="Pfam" id="PF25954"/>
    </source>
</evidence>
<comment type="similarity">
    <text evidence="1">Belongs to the membrane fusion protein (MFP) (TC 8.A.1) family.</text>
</comment>
<evidence type="ECO:0000259" key="5">
    <source>
        <dbReference type="Pfam" id="PF25917"/>
    </source>
</evidence>
<evidence type="ECO:0000313" key="8">
    <source>
        <dbReference type="Proteomes" id="UP001196565"/>
    </source>
</evidence>
<feature type="region of interest" description="Disordered" evidence="3">
    <location>
        <begin position="1"/>
        <end position="27"/>
    </location>
</feature>
<protein>
    <submittedName>
        <fullName evidence="7">Efflux RND transporter periplasmic adaptor subunit</fullName>
    </submittedName>
</protein>
<feature type="domain" description="Multidrug resistance protein MdtA-like alpha-helical hairpin" evidence="4">
    <location>
        <begin position="134"/>
        <end position="200"/>
    </location>
</feature>
<proteinExistence type="inferred from homology"/>
<feature type="domain" description="Multidrug resistance protein MdtA-like barrel-sandwich hybrid" evidence="5">
    <location>
        <begin position="79"/>
        <end position="242"/>
    </location>
</feature>
<evidence type="ECO:0000259" key="4">
    <source>
        <dbReference type="Pfam" id="PF25876"/>
    </source>
</evidence>
<dbReference type="InterPro" id="IPR058624">
    <property type="entry name" value="MdtA-like_HH"/>
</dbReference>
<dbReference type="Proteomes" id="UP001196565">
    <property type="component" value="Unassembled WGS sequence"/>
</dbReference>
<dbReference type="Pfam" id="PF25917">
    <property type="entry name" value="BSH_RND"/>
    <property type="match status" value="1"/>
</dbReference>
<evidence type="ECO:0000256" key="2">
    <source>
        <dbReference type="SAM" id="Coils"/>
    </source>
</evidence>
<dbReference type="Gene3D" id="2.40.50.100">
    <property type="match status" value="1"/>
</dbReference>
<dbReference type="EMBL" id="JAHYBZ010000007">
    <property type="protein sequence ID" value="MBW6400046.1"/>
    <property type="molecule type" value="Genomic_DNA"/>
</dbReference>
<dbReference type="Gene3D" id="1.10.287.470">
    <property type="entry name" value="Helix hairpin bin"/>
    <property type="match status" value="1"/>
</dbReference>
<dbReference type="InterPro" id="IPR006143">
    <property type="entry name" value="RND_pump_MFP"/>
</dbReference>
<dbReference type="RefSeq" id="WP_219764661.1">
    <property type="nucleotide sequence ID" value="NZ_JAHYBZ010000007.1"/>
</dbReference>
<organism evidence="7 8">
    <name type="scientific">Roseomonas alba</name>
    <dbReference type="NCBI Taxonomy" id="2846776"/>
    <lineage>
        <taxon>Bacteria</taxon>
        <taxon>Pseudomonadati</taxon>
        <taxon>Pseudomonadota</taxon>
        <taxon>Alphaproteobacteria</taxon>
        <taxon>Acetobacterales</taxon>
        <taxon>Roseomonadaceae</taxon>
        <taxon>Roseomonas</taxon>
    </lineage>
</organism>
<dbReference type="Pfam" id="PF25954">
    <property type="entry name" value="Beta-barrel_RND_2"/>
    <property type="match status" value="1"/>
</dbReference>
<dbReference type="InterPro" id="IPR058625">
    <property type="entry name" value="MdtA-like_BSH"/>
</dbReference>
<dbReference type="InterPro" id="IPR058792">
    <property type="entry name" value="Beta-barrel_RND_2"/>
</dbReference>
<accession>A0ABS7ACL1</accession>
<gene>
    <name evidence="7" type="ORF">KPL78_19455</name>
</gene>
<dbReference type="PANTHER" id="PTHR30469">
    <property type="entry name" value="MULTIDRUG RESISTANCE PROTEIN MDTA"/>
    <property type="match status" value="1"/>
</dbReference>